<dbReference type="Proteomes" id="UP000830375">
    <property type="component" value="Unassembled WGS sequence"/>
</dbReference>
<evidence type="ECO:0000313" key="2">
    <source>
        <dbReference type="Proteomes" id="UP000830375"/>
    </source>
</evidence>
<reference evidence="1 2" key="1">
    <citation type="submission" date="2022-01" db="EMBL/GenBank/DDBJ databases">
        <title>A high-quality chromosome-level genome assembly of rohu carp, Labeo rohita.</title>
        <authorList>
            <person name="Arick M.A. II"/>
            <person name="Hsu C.-Y."/>
            <person name="Magbanua Z."/>
            <person name="Pechanova O."/>
            <person name="Grover C."/>
            <person name="Miller E."/>
            <person name="Thrash A."/>
            <person name="Ezzel L."/>
            <person name="Alam S."/>
            <person name="Benzie J."/>
            <person name="Hamilton M."/>
            <person name="Karsi A."/>
            <person name="Lawrence M.L."/>
            <person name="Peterson D.G."/>
        </authorList>
    </citation>
    <scope>NUCLEOTIDE SEQUENCE [LARGE SCALE GENOMIC DNA]</scope>
    <source>
        <strain evidence="2">BAU-BD-2019</strain>
        <tissue evidence="1">Blood</tissue>
    </source>
</reference>
<gene>
    <name evidence="1" type="ORF">H4Q32_025336</name>
</gene>
<protein>
    <submittedName>
        <fullName evidence="1">Retrovirus-related Pol polyprotein from transposon opus</fullName>
    </submittedName>
</protein>
<proteinExistence type="predicted"/>
<name>A0ABQ8L6M1_LABRO</name>
<dbReference type="Gene3D" id="3.10.10.10">
    <property type="entry name" value="HIV Type 1 Reverse Transcriptase, subunit A, domain 1"/>
    <property type="match status" value="1"/>
</dbReference>
<dbReference type="InterPro" id="IPR050951">
    <property type="entry name" value="Retrovirus_Pol_polyprotein"/>
</dbReference>
<keyword evidence="2" id="KW-1185">Reference proteome</keyword>
<organism evidence="1 2">
    <name type="scientific">Labeo rohita</name>
    <name type="common">Indian major carp</name>
    <name type="synonym">Cyprinus rohita</name>
    <dbReference type="NCBI Taxonomy" id="84645"/>
    <lineage>
        <taxon>Eukaryota</taxon>
        <taxon>Metazoa</taxon>
        <taxon>Chordata</taxon>
        <taxon>Craniata</taxon>
        <taxon>Vertebrata</taxon>
        <taxon>Euteleostomi</taxon>
        <taxon>Actinopterygii</taxon>
        <taxon>Neopterygii</taxon>
        <taxon>Teleostei</taxon>
        <taxon>Ostariophysi</taxon>
        <taxon>Cypriniformes</taxon>
        <taxon>Cyprinidae</taxon>
        <taxon>Labeoninae</taxon>
        <taxon>Labeonini</taxon>
        <taxon>Labeo</taxon>
    </lineage>
</organism>
<sequence length="318" mass="35001">MNVLKRCYQELFGQHGPALFDLPDVSKAPHCVSQALQHCCDVNTLTSVNRMGMVRGRRPCRIPGDTFTFVPAMCSDEYSNGAVLFEPPESGLPAGLLASPAVVQVNKGTAYVPVVNVDVTDVMLYPCSMIGVTEVPPVVAVVSAQNAEVGSTIQEQMRHRFGTVFGEFPHRSMKWIDESLDSLSGTCWFPTLDLASGYNQVAVTERDRFKTAFCTTFGLFEWNCMPFAQHVERLEMVLGRLQWEGLKGVSTDPTKIEAVAGWQRPNNEGELRSFLGFASYYRHFVEGFAKLAGPLHKLVVECAGSGPRKRSNLGLSEA</sequence>
<dbReference type="InterPro" id="IPR043502">
    <property type="entry name" value="DNA/RNA_pol_sf"/>
</dbReference>
<dbReference type="InterPro" id="IPR043128">
    <property type="entry name" value="Rev_trsase/Diguanyl_cyclase"/>
</dbReference>
<dbReference type="EMBL" id="JACTAM010002123">
    <property type="protein sequence ID" value="KAI2645974.1"/>
    <property type="molecule type" value="Genomic_DNA"/>
</dbReference>
<dbReference type="PANTHER" id="PTHR37984">
    <property type="entry name" value="PROTEIN CBG26694"/>
    <property type="match status" value="1"/>
</dbReference>
<accession>A0ABQ8L6M1</accession>
<dbReference type="SUPFAM" id="SSF56672">
    <property type="entry name" value="DNA/RNA polymerases"/>
    <property type="match status" value="1"/>
</dbReference>
<comment type="caution">
    <text evidence="1">The sequence shown here is derived from an EMBL/GenBank/DDBJ whole genome shotgun (WGS) entry which is preliminary data.</text>
</comment>
<dbReference type="PANTHER" id="PTHR37984:SF5">
    <property type="entry name" value="PROTEIN NYNRIN-LIKE"/>
    <property type="match status" value="1"/>
</dbReference>
<evidence type="ECO:0000313" key="1">
    <source>
        <dbReference type="EMBL" id="KAI2645974.1"/>
    </source>
</evidence>
<dbReference type="Gene3D" id="3.30.70.270">
    <property type="match status" value="2"/>
</dbReference>